<accession>A0A0D2P448</accession>
<proteinExistence type="predicted"/>
<evidence type="ECO:0000256" key="1">
    <source>
        <dbReference type="ARBA" id="ARBA00022741"/>
    </source>
</evidence>
<dbReference type="Proteomes" id="UP000054270">
    <property type="component" value="Unassembled WGS sequence"/>
</dbReference>
<evidence type="ECO:0000256" key="2">
    <source>
        <dbReference type="ARBA" id="ARBA00022840"/>
    </source>
</evidence>
<gene>
    <name evidence="3" type="ORF">HYPSUDRAFT_96970</name>
</gene>
<keyword evidence="1" id="KW-0547">Nucleotide-binding</keyword>
<dbReference type="PANTHER" id="PTHR19375">
    <property type="entry name" value="HEAT SHOCK PROTEIN 70KDA"/>
    <property type="match status" value="1"/>
</dbReference>
<dbReference type="GO" id="GO:0005524">
    <property type="term" value="F:ATP binding"/>
    <property type="evidence" value="ECO:0007669"/>
    <property type="project" value="UniProtKB-KW"/>
</dbReference>
<dbReference type="AlphaFoldDB" id="A0A0D2P448"/>
<name>A0A0D2P448_HYPSF</name>
<dbReference type="Pfam" id="PF00012">
    <property type="entry name" value="HSP70"/>
    <property type="match status" value="1"/>
</dbReference>
<organism evidence="3 4">
    <name type="scientific">Hypholoma sublateritium (strain FD-334 SS-4)</name>
    <dbReference type="NCBI Taxonomy" id="945553"/>
    <lineage>
        <taxon>Eukaryota</taxon>
        <taxon>Fungi</taxon>
        <taxon>Dikarya</taxon>
        <taxon>Basidiomycota</taxon>
        <taxon>Agaricomycotina</taxon>
        <taxon>Agaricomycetes</taxon>
        <taxon>Agaricomycetidae</taxon>
        <taxon>Agaricales</taxon>
        <taxon>Agaricineae</taxon>
        <taxon>Strophariaceae</taxon>
        <taxon>Hypholoma</taxon>
    </lineage>
</organism>
<dbReference type="InterPro" id="IPR013126">
    <property type="entry name" value="Hsp_70_fam"/>
</dbReference>
<dbReference type="STRING" id="945553.A0A0D2P448"/>
<protein>
    <submittedName>
        <fullName evidence="3">Uncharacterized protein</fullName>
    </submittedName>
</protein>
<dbReference type="SUPFAM" id="SSF100920">
    <property type="entry name" value="Heat shock protein 70kD (HSP70), peptide-binding domain"/>
    <property type="match status" value="1"/>
</dbReference>
<feature type="non-terminal residue" evidence="3">
    <location>
        <position position="1"/>
    </location>
</feature>
<dbReference type="Gene3D" id="2.60.34.10">
    <property type="entry name" value="Substrate Binding Domain Of DNAk, Chain A, domain 1"/>
    <property type="match status" value="1"/>
</dbReference>
<keyword evidence="4" id="KW-1185">Reference proteome</keyword>
<evidence type="ECO:0000313" key="4">
    <source>
        <dbReference type="Proteomes" id="UP000054270"/>
    </source>
</evidence>
<reference evidence="4" key="1">
    <citation type="submission" date="2014-04" db="EMBL/GenBank/DDBJ databases">
        <title>Evolutionary Origins and Diversification of the Mycorrhizal Mutualists.</title>
        <authorList>
            <consortium name="DOE Joint Genome Institute"/>
            <consortium name="Mycorrhizal Genomics Consortium"/>
            <person name="Kohler A."/>
            <person name="Kuo A."/>
            <person name="Nagy L.G."/>
            <person name="Floudas D."/>
            <person name="Copeland A."/>
            <person name="Barry K.W."/>
            <person name="Cichocki N."/>
            <person name="Veneault-Fourrey C."/>
            <person name="LaButti K."/>
            <person name="Lindquist E.A."/>
            <person name="Lipzen A."/>
            <person name="Lundell T."/>
            <person name="Morin E."/>
            <person name="Murat C."/>
            <person name="Riley R."/>
            <person name="Ohm R."/>
            <person name="Sun H."/>
            <person name="Tunlid A."/>
            <person name="Henrissat B."/>
            <person name="Grigoriev I.V."/>
            <person name="Hibbett D.S."/>
            <person name="Martin F."/>
        </authorList>
    </citation>
    <scope>NUCLEOTIDE SEQUENCE [LARGE SCALE GENOMIC DNA]</scope>
    <source>
        <strain evidence="4">FD-334 SS-4</strain>
    </source>
</reference>
<keyword evidence="2" id="KW-0067">ATP-binding</keyword>
<dbReference type="InterPro" id="IPR029047">
    <property type="entry name" value="HSP70_peptide-bd_sf"/>
</dbReference>
<dbReference type="OrthoDB" id="3037214at2759"/>
<evidence type="ECO:0000313" key="3">
    <source>
        <dbReference type="EMBL" id="KJA23476.1"/>
    </source>
</evidence>
<sequence>NVVIPTKKSPTFSTAVDNQPTVTIKVFEGERGHTLFDHLLGEFDFHGLPPALKGVPQIEVT</sequence>
<feature type="non-terminal residue" evidence="3">
    <location>
        <position position="61"/>
    </location>
</feature>
<dbReference type="EMBL" id="KN817543">
    <property type="protein sequence ID" value="KJA23476.1"/>
    <property type="molecule type" value="Genomic_DNA"/>
</dbReference>
<dbReference type="GO" id="GO:0140662">
    <property type="term" value="F:ATP-dependent protein folding chaperone"/>
    <property type="evidence" value="ECO:0007669"/>
    <property type="project" value="InterPro"/>
</dbReference>